<dbReference type="SMART" id="SM00338">
    <property type="entry name" value="BRLZ"/>
    <property type="match status" value="1"/>
</dbReference>
<feature type="domain" description="BTB" evidence="6">
    <location>
        <begin position="36"/>
        <end position="61"/>
    </location>
</feature>
<dbReference type="InterPro" id="IPR050457">
    <property type="entry name" value="ZnFinger_BTB_dom_contain"/>
</dbReference>
<keyword evidence="3" id="KW-0804">Transcription</keyword>
<dbReference type="Gene3D" id="1.10.880.10">
    <property type="entry name" value="Transcription factor, Skn-1-like, DNA-binding domain"/>
    <property type="match status" value="1"/>
</dbReference>
<dbReference type="SUPFAM" id="SSF54695">
    <property type="entry name" value="POZ domain"/>
    <property type="match status" value="1"/>
</dbReference>
<evidence type="ECO:0000256" key="1">
    <source>
        <dbReference type="ARBA" id="ARBA00023015"/>
    </source>
</evidence>
<dbReference type="GO" id="GO:0000978">
    <property type="term" value="F:RNA polymerase II cis-regulatory region sequence-specific DNA binding"/>
    <property type="evidence" value="ECO:0007669"/>
    <property type="project" value="TreeGrafter"/>
</dbReference>
<accession>A0A8C9FJX4</accession>
<dbReference type="InterPro" id="IPR008917">
    <property type="entry name" value="TF_DNA-bd_sf"/>
</dbReference>
<evidence type="ECO:0000313" key="9">
    <source>
        <dbReference type="Proteomes" id="UP000694428"/>
    </source>
</evidence>
<evidence type="ECO:0000313" key="8">
    <source>
        <dbReference type="Ensembl" id="ENSPSTP00000016230.1"/>
    </source>
</evidence>
<dbReference type="InterPro" id="IPR043321">
    <property type="entry name" value="bZIP_BACH"/>
</dbReference>
<keyword evidence="9" id="KW-1185">Reference proteome</keyword>
<evidence type="ECO:0000256" key="3">
    <source>
        <dbReference type="ARBA" id="ARBA00023163"/>
    </source>
</evidence>
<keyword evidence="2" id="KW-0238">DNA-binding</keyword>
<dbReference type="Pfam" id="PF00651">
    <property type="entry name" value="BTB"/>
    <property type="match status" value="1"/>
</dbReference>
<dbReference type="FunFam" id="1.10.880.10:FF:000002">
    <property type="entry name" value="transcription regulator protein BACH2 isoform X1"/>
    <property type="match status" value="1"/>
</dbReference>
<reference evidence="8" key="1">
    <citation type="submission" date="2025-08" db="UniProtKB">
        <authorList>
            <consortium name="Ensembl"/>
        </authorList>
    </citation>
    <scope>IDENTIFICATION</scope>
</reference>
<dbReference type="CDD" id="cd14719">
    <property type="entry name" value="bZIP_BACH"/>
    <property type="match status" value="1"/>
</dbReference>
<feature type="coiled-coil region" evidence="4">
    <location>
        <begin position="563"/>
        <end position="597"/>
    </location>
</feature>
<sequence length="733" mass="81009">MSLSEKNSVVFAYESSVHSTNVLLSLDDQRKQDILCDVTILVEDQRFRAHKAVLAACSSYFLSRIVGQLDADLIITLPEEVSVACFCIVPTHASGLFCSTLNSSDQECPTKKCCTQHCRKVSPKISNVDDGDLEIDDEAEELLEKECIQTSHTKLCKDDENAKASPALQDNTNPTSDPIHLEKGNVSGSSSQCPKYRKFQKAFGNDKVHTSDSSSSTKDVQVPPIVTFIEKETPDNDSTAKAQECVPMQLVSKCEEAQVKMEEGEEEDTEKKEESKRDSVTQSVSCPVEKMDVAAFPPNTAAPQGLNSVSFLRTCEQYGNLNFSSMQSTAILSEKTAAGTGAESDKIESHDSATLKADLCAREAINITSTGDRSSVEREVAEHLAKGFWSEIYSTEACQIHLPSAVPKERLEPAYSGKKSECPWLGIRISESPEPCSQRTFTTLSSVKCPFISNLSAEGCSNSSEISSGDYGQGQQQEQCPYNYVISLGEDSETDTEGDSESCSAREQECEVKLPFNAQRIISLSRNDFQSFLKMHKLTPEQLDCIHDIRRRSKNRIAAQRCRKRKLDCIQNLESEIEKLQNEKENLLKERNLILSTLGETKQNLTGLCQQVCKEAALSNEQIQILAKYSSSDCPLYFSFPERERTAASESELATPTTTELVDGLLSVAPTNEQSSCYQRVKGVCDATYDQVQELHPVPVRTLEKTSLLEQCGQSGAITDFCQQMTDKCTTDE</sequence>
<organism evidence="8 9">
    <name type="scientific">Pavo cristatus</name>
    <name type="common">Indian peafowl</name>
    <name type="synonym">Blue peafowl</name>
    <dbReference type="NCBI Taxonomy" id="9049"/>
    <lineage>
        <taxon>Eukaryota</taxon>
        <taxon>Metazoa</taxon>
        <taxon>Chordata</taxon>
        <taxon>Craniata</taxon>
        <taxon>Vertebrata</taxon>
        <taxon>Euteleostomi</taxon>
        <taxon>Archelosauria</taxon>
        <taxon>Archosauria</taxon>
        <taxon>Dinosauria</taxon>
        <taxon>Saurischia</taxon>
        <taxon>Theropoda</taxon>
        <taxon>Coelurosauria</taxon>
        <taxon>Aves</taxon>
        <taxon>Neognathae</taxon>
        <taxon>Galloanserae</taxon>
        <taxon>Galliformes</taxon>
        <taxon>Phasianidae</taxon>
        <taxon>Phasianinae</taxon>
        <taxon>Pavo</taxon>
    </lineage>
</organism>
<dbReference type="Gene3D" id="3.30.710.10">
    <property type="entry name" value="Potassium Channel Kv1.1, Chain A"/>
    <property type="match status" value="1"/>
</dbReference>
<reference evidence="8" key="2">
    <citation type="submission" date="2025-09" db="UniProtKB">
        <authorList>
            <consortium name="Ensembl"/>
        </authorList>
    </citation>
    <scope>IDENTIFICATION</scope>
</reference>
<keyword evidence="4" id="KW-0175">Coiled coil</keyword>
<evidence type="ECO:0000259" key="6">
    <source>
        <dbReference type="PROSITE" id="PS50097"/>
    </source>
</evidence>
<evidence type="ECO:0000256" key="4">
    <source>
        <dbReference type="SAM" id="Coils"/>
    </source>
</evidence>
<dbReference type="Ensembl" id="ENSPSTT00000017015.1">
    <property type="protein sequence ID" value="ENSPSTP00000016230.1"/>
    <property type="gene ID" value="ENSPSTG00000011529.1"/>
</dbReference>
<dbReference type="PROSITE" id="PS50217">
    <property type="entry name" value="BZIP"/>
    <property type="match status" value="1"/>
</dbReference>
<dbReference type="InterPro" id="IPR000210">
    <property type="entry name" value="BTB/POZ_dom"/>
</dbReference>
<dbReference type="PANTHER" id="PTHR46105">
    <property type="entry name" value="AGAP004733-PA"/>
    <property type="match status" value="1"/>
</dbReference>
<evidence type="ECO:0008006" key="10">
    <source>
        <dbReference type="Google" id="ProtNLM"/>
    </source>
</evidence>
<dbReference type="SUPFAM" id="SSF47454">
    <property type="entry name" value="A DNA-binding domain in eukaryotic transcription factors"/>
    <property type="match status" value="1"/>
</dbReference>
<dbReference type="Proteomes" id="UP000694428">
    <property type="component" value="Unplaced"/>
</dbReference>
<protein>
    <recommendedName>
        <fullName evidence="10">Transcription regulator protein BACH1</fullName>
    </recommendedName>
</protein>
<feature type="region of interest" description="Disordered" evidence="5">
    <location>
        <begin position="159"/>
        <end position="193"/>
    </location>
</feature>
<dbReference type="AlphaFoldDB" id="A0A8C9FJX4"/>
<feature type="compositionally biased region" description="Basic and acidic residues" evidence="5">
    <location>
        <begin position="269"/>
        <end position="279"/>
    </location>
</feature>
<keyword evidence="1" id="KW-0805">Transcription regulation</keyword>
<evidence type="ECO:0000256" key="2">
    <source>
        <dbReference type="ARBA" id="ARBA00023125"/>
    </source>
</evidence>
<dbReference type="SMART" id="SM00225">
    <property type="entry name" value="BTB"/>
    <property type="match status" value="1"/>
</dbReference>
<feature type="domain" description="BZIP" evidence="7">
    <location>
        <begin position="550"/>
        <end position="608"/>
    </location>
</feature>
<dbReference type="InterPro" id="IPR004826">
    <property type="entry name" value="bZIP_Maf"/>
</dbReference>
<name>A0A8C9FJX4_PAVCR</name>
<dbReference type="InterPro" id="IPR011333">
    <property type="entry name" value="SKP1/BTB/POZ_sf"/>
</dbReference>
<dbReference type="GO" id="GO:0000981">
    <property type="term" value="F:DNA-binding transcription factor activity, RNA polymerase II-specific"/>
    <property type="evidence" value="ECO:0007669"/>
    <property type="project" value="TreeGrafter"/>
</dbReference>
<dbReference type="PANTHER" id="PTHR46105:SF1">
    <property type="entry name" value="TRANSCRIPTION REGULATOR PROTEIN BACH1"/>
    <property type="match status" value="1"/>
</dbReference>
<evidence type="ECO:0000256" key="5">
    <source>
        <dbReference type="SAM" id="MobiDB-lite"/>
    </source>
</evidence>
<feature type="region of interest" description="Disordered" evidence="5">
    <location>
        <begin position="258"/>
        <end position="283"/>
    </location>
</feature>
<evidence type="ECO:0000259" key="7">
    <source>
        <dbReference type="PROSITE" id="PS50217"/>
    </source>
</evidence>
<dbReference type="SUPFAM" id="SSF57959">
    <property type="entry name" value="Leucine zipper domain"/>
    <property type="match status" value="1"/>
</dbReference>
<dbReference type="InterPro" id="IPR004827">
    <property type="entry name" value="bZIP"/>
</dbReference>
<dbReference type="Pfam" id="PF03131">
    <property type="entry name" value="bZIP_Maf"/>
    <property type="match status" value="1"/>
</dbReference>
<dbReference type="PROSITE" id="PS00036">
    <property type="entry name" value="BZIP_BASIC"/>
    <property type="match status" value="1"/>
</dbReference>
<proteinExistence type="predicted"/>
<dbReference type="PROSITE" id="PS50097">
    <property type="entry name" value="BTB"/>
    <property type="match status" value="1"/>
</dbReference>
<dbReference type="InterPro" id="IPR046347">
    <property type="entry name" value="bZIP_sf"/>
</dbReference>